<evidence type="ECO:0000313" key="2">
    <source>
        <dbReference type="Proteomes" id="UP000053477"/>
    </source>
</evidence>
<dbReference type="AlphaFoldDB" id="A0A0H2RTS0"/>
<evidence type="ECO:0000313" key="1">
    <source>
        <dbReference type="EMBL" id="KLO14967.1"/>
    </source>
</evidence>
<dbReference type="InterPro" id="IPR032675">
    <property type="entry name" value="LRR_dom_sf"/>
</dbReference>
<sequence length="528" mass="60192">MSLVAETHPEYSFLHANSELWTVDEAWNTQRISITLQTMENTQFFLDTLSSSLSENITRAKHIVKRITPEFLGLGLASLPDDVLAMIIELSAEPLERSTMGAHKLAGVSRRFRAVTLKLPKTWCAVSSKTHDFERALLHPERSKTMGLHVSYQELYEVIHSKSLMQALVPFASRWRSFSYTKYHSAIDSSATTEHHTSLQLPQLEHLGVEADNDHFYKEYFMPNLRSATFHNMIPVPFSTSLTHLAMKFESLDRGDPWDIDGFRRFLHSTPLLVELRLFFEAKFRTFICELPDPEVLLLHLKTLSVITVCDKEEDLVEGCETASDFLATIRAPNLSHLVLGVKVFVVNCSAEPVSEFFNGLLPLPSSSPALAFLDIAVMGVERPHGDEDPLHIRYDRVPRLTHLKLETNLNVTLVHSDDNLPPLRRVEFVGCTNIDNDFVMSLFRRLRADPVVWKALEGVIFRACPFIDLDGNSNIDHDGKFHSEHHRHAPDDDIKVKWEHDEDDFYPSGRTIASQLKRLLPPPIVWD</sequence>
<organism evidence="1 2">
    <name type="scientific">Schizopora paradoxa</name>
    <dbReference type="NCBI Taxonomy" id="27342"/>
    <lineage>
        <taxon>Eukaryota</taxon>
        <taxon>Fungi</taxon>
        <taxon>Dikarya</taxon>
        <taxon>Basidiomycota</taxon>
        <taxon>Agaricomycotina</taxon>
        <taxon>Agaricomycetes</taxon>
        <taxon>Hymenochaetales</taxon>
        <taxon>Schizoporaceae</taxon>
        <taxon>Schizopora</taxon>
    </lineage>
</organism>
<accession>A0A0H2RTS0</accession>
<name>A0A0H2RTS0_9AGAM</name>
<evidence type="ECO:0008006" key="3">
    <source>
        <dbReference type="Google" id="ProtNLM"/>
    </source>
</evidence>
<dbReference type="OrthoDB" id="2866718at2759"/>
<dbReference type="Proteomes" id="UP000053477">
    <property type="component" value="Unassembled WGS sequence"/>
</dbReference>
<proteinExistence type="predicted"/>
<protein>
    <recommendedName>
        <fullName evidence="3">F-box domain-containing protein</fullName>
    </recommendedName>
</protein>
<dbReference type="EMBL" id="KQ085936">
    <property type="protein sequence ID" value="KLO14967.1"/>
    <property type="molecule type" value="Genomic_DNA"/>
</dbReference>
<reference evidence="1 2" key="1">
    <citation type="submission" date="2015-04" db="EMBL/GenBank/DDBJ databases">
        <title>Complete genome sequence of Schizopora paradoxa KUC8140, a cosmopolitan wood degrader in East Asia.</title>
        <authorList>
            <consortium name="DOE Joint Genome Institute"/>
            <person name="Min B."/>
            <person name="Park H."/>
            <person name="Jang Y."/>
            <person name="Kim J.-J."/>
            <person name="Kim K.H."/>
            <person name="Pangilinan J."/>
            <person name="Lipzen A."/>
            <person name="Riley R."/>
            <person name="Grigoriev I.V."/>
            <person name="Spatafora J.W."/>
            <person name="Choi I.-G."/>
        </authorList>
    </citation>
    <scope>NUCLEOTIDE SEQUENCE [LARGE SCALE GENOMIC DNA]</scope>
    <source>
        <strain evidence="1 2">KUC8140</strain>
    </source>
</reference>
<dbReference type="InParanoid" id="A0A0H2RTS0"/>
<gene>
    <name evidence="1" type="ORF">SCHPADRAFT_287313</name>
</gene>
<keyword evidence="2" id="KW-1185">Reference proteome</keyword>
<dbReference type="Gene3D" id="3.80.10.10">
    <property type="entry name" value="Ribonuclease Inhibitor"/>
    <property type="match status" value="1"/>
</dbReference>